<feature type="region of interest" description="Disordered" evidence="1">
    <location>
        <begin position="152"/>
        <end position="180"/>
    </location>
</feature>
<reference evidence="4" key="1">
    <citation type="submission" date="2014-11" db="EMBL/GenBank/DDBJ databases">
        <title>Xylella fastidiosa Hib4 Genome Sequencing.</title>
        <authorList>
            <person name="Pierry P.M."/>
            <person name="da Silva A.M."/>
        </authorList>
    </citation>
    <scope>NUCLEOTIDE SEQUENCE [LARGE SCALE GENOMIC DNA]</scope>
    <source>
        <strain evidence="4">Hib4</strain>
    </source>
</reference>
<dbReference type="AlphaFoldDB" id="A0ABC8ABG8"/>
<name>A0ABC8ABG8_XYLFS</name>
<dbReference type="Proteomes" id="UP000196980">
    <property type="component" value="Chromosome"/>
</dbReference>
<organism evidence="3 4">
    <name type="scientific">Xylella fastidiosa</name>
    <dbReference type="NCBI Taxonomy" id="2371"/>
    <lineage>
        <taxon>Bacteria</taxon>
        <taxon>Pseudomonadati</taxon>
        <taxon>Pseudomonadota</taxon>
        <taxon>Gammaproteobacteria</taxon>
        <taxon>Lysobacterales</taxon>
        <taxon>Lysobacteraceae</taxon>
        <taxon>Xylella</taxon>
    </lineage>
</organism>
<dbReference type="EMBL" id="CP009885">
    <property type="protein sequence ID" value="ALR05783.1"/>
    <property type="molecule type" value="Genomic_DNA"/>
</dbReference>
<protein>
    <submittedName>
        <fullName evidence="3">Outer membrane lipid asymmetry maintenance protein MlaD</fullName>
    </submittedName>
</protein>
<evidence type="ECO:0000256" key="1">
    <source>
        <dbReference type="SAM" id="MobiDB-lite"/>
    </source>
</evidence>
<dbReference type="InterPro" id="IPR003399">
    <property type="entry name" value="Mce/MlaD"/>
</dbReference>
<evidence type="ECO:0000259" key="2">
    <source>
        <dbReference type="Pfam" id="PF02470"/>
    </source>
</evidence>
<dbReference type="NCBIfam" id="TIGR04430">
    <property type="entry name" value="OM_asym_MlaD"/>
    <property type="match status" value="1"/>
</dbReference>
<dbReference type="InterPro" id="IPR030970">
    <property type="entry name" value="ABC_MlaD"/>
</dbReference>
<dbReference type="PANTHER" id="PTHR33371">
    <property type="entry name" value="INTERMEMBRANE PHOSPHOLIPID TRANSPORT SYSTEM BINDING PROTEIN MLAD-RELATED"/>
    <property type="match status" value="1"/>
</dbReference>
<dbReference type="InterPro" id="IPR052336">
    <property type="entry name" value="MlaD_Phospholipid_Transporter"/>
</dbReference>
<sequence length="180" mass="19240">MVMRGPRLEFAVGTFLLLTLASLLVLAVASTNQRWSMGGNQYTLTAHFTQIGQLRKQAPVRISGVNIGQVSNIALDPKTFESVVTLSLDNQYKDLPADTSANILTSGLLGESYINLLPGGDPEVLKPGDQIAFTQPAVDLIQLVGKYMFSGGSDKSTSSNTTSTTDHAASSHTDTQETHQ</sequence>
<feature type="domain" description="Mce/MlaD" evidence="2">
    <location>
        <begin position="41"/>
        <end position="119"/>
    </location>
</feature>
<dbReference type="KEGG" id="xfh:XFHB_01710"/>
<proteinExistence type="predicted"/>
<evidence type="ECO:0000313" key="4">
    <source>
        <dbReference type="Proteomes" id="UP000196980"/>
    </source>
</evidence>
<accession>A0ABC8ABG8</accession>
<dbReference type="Pfam" id="PF02470">
    <property type="entry name" value="MlaD"/>
    <property type="match status" value="1"/>
</dbReference>
<feature type="compositionally biased region" description="Low complexity" evidence="1">
    <location>
        <begin position="153"/>
        <end position="173"/>
    </location>
</feature>
<evidence type="ECO:0000313" key="3">
    <source>
        <dbReference type="EMBL" id="ALR05783.1"/>
    </source>
</evidence>
<gene>
    <name evidence="3" type="primary">mlaD</name>
    <name evidence="3" type="ORF">XFHB_01710</name>
</gene>
<dbReference type="PANTHER" id="PTHR33371:SF4">
    <property type="entry name" value="INTERMEMBRANE PHOSPHOLIPID TRANSPORT SYSTEM BINDING PROTEIN MLAD"/>
    <property type="match status" value="1"/>
</dbReference>